<comment type="caution">
    <text evidence="1">The sequence shown here is derived from an EMBL/GenBank/DDBJ whole genome shotgun (WGS) entry which is preliminary data.</text>
</comment>
<dbReference type="Proteomes" id="UP000821866">
    <property type="component" value="Chromosome 3"/>
</dbReference>
<accession>A0A9J6E6A9</accession>
<protein>
    <submittedName>
        <fullName evidence="1">Uncharacterized protein</fullName>
    </submittedName>
</protein>
<keyword evidence="2" id="KW-1185">Reference proteome</keyword>
<dbReference type="EMBL" id="JABSTU010000005">
    <property type="protein sequence ID" value="KAH8029608.1"/>
    <property type="molecule type" value="Genomic_DNA"/>
</dbReference>
<name>A0A9J6E6A9_RHIMP</name>
<gene>
    <name evidence="1" type="ORF">HPB51_001890</name>
</gene>
<dbReference type="AlphaFoldDB" id="A0A9J6E6A9"/>
<sequence>MYQYTCGKWHALDDKGRPMTYQEYVNYIYVTAIHANITGGATTGALCHSVQPRAKMGCIYSSCVAFYTTRSSSLQDLLAAAKINPKEWMSIKDNLMLFNLLVSTVLNTHVTSVLNITVRDPKTAIIEIGMCISCSSSEADFLQFLLDEAVAIKVVDSKTVQRLRADFVRLDGALKEVRPALPGAPVMEAQESMLGTVDRLTWQQALLASKAGFKVKADELELLSSNSDGVGKFMELLYKAPVELASLYELLATVAPFAALEHYEAKRRASTEPFIIQTNEDAFLIRKSYILQREVSGLNDPAFDENYDEDFLANLVRYQRRGRRIFRSSDYWSDVFHYYLFMPTNYFIPDYYYAGATEETLNSGTLGALTAIMLFGMGLPDIGSQPTNYAECLAEYSQKTLRLEVEPCDWFNMTRARWAVEVSLAATHMEDETHHQKEVDALHYLRFARTYCGKNGTEIAPLHFALRTSANFDRVFDCAYSYPPMKC</sequence>
<organism evidence="1 2">
    <name type="scientific">Rhipicephalus microplus</name>
    <name type="common">Cattle tick</name>
    <name type="synonym">Boophilus microplus</name>
    <dbReference type="NCBI Taxonomy" id="6941"/>
    <lineage>
        <taxon>Eukaryota</taxon>
        <taxon>Metazoa</taxon>
        <taxon>Ecdysozoa</taxon>
        <taxon>Arthropoda</taxon>
        <taxon>Chelicerata</taxon>
        <taxon>Arachnida</taxon>
        <taxon>Acari</taxon>
        <taxon>Parasitiformes</taxon>
        <taxon>Ixodida</taxon>
        <taxon>Ixodoidea</taxon>
        <taxon>Ixodidae</taxon>
        <taxon>Rhipicephalinae</taxon>
        <taxon>Rhipicephalus</taxon>
        <taxon>Boophilus</taxon>
    </lineage>
</organism>
<proteinExistence type="predicted"/>
<reference evidence="1" key="1">
    <citation type="journal article" date="2020" name="Cell">
        <title>Large-Scale Comparative Analyses of Tick Genomes Elucidate Their Genetic Diversity and Vector Capacities.</title>
        <authorList>
            <consortium name="Tick Genome and Microbiome Consortium (TIGMIC)"/>
            <person name="Jia N."/>
            <person name="Wang J."/>
            <person name="Shi W."/>
            <person name="Du L."/>
            <person name="Sun Y."/>
            <person name="Zhan W."/>
            <person name="Jiang J.F."/>
            <person name="Wang Q."/>
            <person name="Zhang B."/>
            <person name="Ji P."/>
            <person name="Bell-Sakyi L."/>
            <person name="Cui X.M."/>
            <person name="Yuan T.T."/>
            <person name="Jiang B.G."/>
            <person name="Yang W.F."/>
            <person name="Lam T.T."/>
            <person name="Chang Q.C."/>
            <person name="Ding S.J."/>
            <person name="Wang X.J."/>
            <person name="Zhu J.G."/>
            <person name="Ruan X.D."/>
            <person name="Zhao L."/>
            <person name="Wei J.T."/>
            <person name="Ye R.Z."/>
            <person name="Que T.C."/>
            <person name="Du C.H."/>
            <person name="Zhou Y.H."/>
            <person name="Cheng J.X."/>
            <person name="Dai P.F."/>
            <person name="Guo W.B."/>
            <person name="Han X.H."/>
            <person name="Huang E.J."/>
            <person name="Li L.F."/>
            <person name="Wei W."/>
            <person name="Gao Y.C."/>
            <person name="Liu J.Z."/>
            <person name="Shao H.Z."/>
            <person name="Wang X."/>
            <person name="Wang C.C."/>
            <person name="Yang T.C."/>
            <person name="Huo Q.B."/>
            <person name="Li W."/>
            <person name="Chen H.Y."/>
            <person name="Chen S.E."/>
            <person name="Zhou L.G."/>
            <person name="Ni X.B."/>
            <person name="Tian J.H."/>
            <person name="Sheng Y."/>
            <person name="Liu T."/>
            <person name="Pan Y.S."/>
            <person name="Xia L.Y."/>
            <person name="Li J."/>
            <person name="Zhao F."/>
            <person name="Cao W.C."/>
        </authorList>
    </citation>
    <scope>NUCLEOTIDE SEQUENCE</scope>
    <source>
        <strain evidence="1">Rmic-2018</strain>
    </source>
</reference>
<evidence type="ECO:0000313" key="2">
    <source>
        <dbReference type="Proteomes" id="UP000821866"/>
    </source>
</evidence>
<reference evidence="1" key="2">
    <citation type="submission" date="2021-09" db="EMBL/GenBank/DDBJ databases">
        <authorList>
            <person name="Jia N."/>
            <person name="Wang J."/>
            <person name="Shi W."/>
            <person name="Du L."/>
            <person name="Sun Y."/>
            <person name="Zhan W."/>
            <person name="Jiang J."/>
            <person name="Wang Q."/>
            <person name="Zhang B."/>
            <person name="Ji P."/>
            <person name="Sakyi L.B."/>
            <person name="Cui X."/>
            <person name="Yuan T."/>
            <person name="Jiang B."/>
            <person name="Yang W."/>
            <person name="Lam T.T.-Y."/>
            <person name="Chang Q."/>
            <person name="Ding S."/>
            <person name="Wang X."/>
            <person name="Zhu J."/>
            <person name="Ruan X."/>
            <person name="Zhao L."/>
            <person name="Wei J."/>
            <person name="Que T."/>
            <person name="Du C."/>
            <person name="Cheng J."/>
            <person name="Dai P."/>
            <person name="Han X."/>
            <person name="Huang E."/>
            <person name="Gao Y."/>
            <person name="Liu J."/>
            <person name="Shao H."/>
            <person name="Ye R."/>
            <person name="Li L."/>
            <person name="Wei W."/>
            <person name="Wang X."/>
            <person name="Wang C."/>
            <person name="Huo Q."/>
            <person name="Li W."/>
            <person name="Guo W."/>
            <person name="Chen H."/>
            <person name="Chen S."/>
            <person name="Zhou L."/>
            <person name="Zhou L."/>
            <person name="Ni X."/>
            <person name="Tian J."/>
            <person name="Zhou Y."/>
            <person name="Sheng Y."/>
            <person name="Liu T."/>
            <person name="Pan Y."/>
            <person name="Xia L."/>
            <person name="Li J."/>
            <person name="Zhao F."/>
            <person name="Cao W."/>
        </authorList>
    </citation>
    <scope>NUCLEOTIDE SEQUENCE</scope>
    <source>
        <strain evidence="1">Rmic-2018</strain>
        <tissue evidence="1">Larvae</tissue>
    </source>
</reference>
<evidence type="ECO:0000313" key="1">
    <source>
        <dbReference type="EMBL" id="KAH8029608.1"/>
    </source>
</evidence>